<protein>
    <submittedName>
        <fullName evidence="1">Uncharacterized protein</fullName>
    </submittedName>
</protein>
<dbReference type="AlphaFoldDB" id="A6NV16"/>
<evidence type="ECO:0000313" key="1">
    <source>
        <dbReference type="EMBL" id="EDN00216.1"/>
    </source>
</evidence>
<dbReference type="EMBL" id="AAXG02000012">
    <property type="protein sequence ID" value="EDN00216.1"/>
    <property type="molecule type" value="Genomic_DNA"/>
</dbReference>
<comment type="caution">
    <text evidence="1">The sequence shown here is derived from an EMBL/GenBank/DDBJ whole genome shotgun (WGS) entry which is preliminary data.</text>
</comment>
<accession>A6NV16</accession>
<organism evidence="1 2">
    <name type="scientific">Pseudoflavonifractor capillosus ATCC 29799</name>
    <dbReference type="NCBI Taxonomy" id="411467"/>
    <lineage>
        <taxon>Bacteria</taxon>
        <taxon>Bacillati</taxon>
        <taxon>Bacillota</taxon>
        <taxon>Clostridia</taxon>
        <taxon>Eubacteriales</taxon>
        <taxon>Oscillospiraceae</taxon>
        <taxon>Pseudoflavonifractor</taxon>
    </lineage>
</organism>
<evidence type="ECO:0000313" key="2">
    <source>
        <dbReference type="Proteomes" id="UP000003639"/>
    </source>
</evidence>
<reference evidence="1 2" key="1">
    <citation type="submission" date="2007-04" db="EMBL/GenBank/DDBJ databases">
        <authorList>
            <person name="Fulton L."/>
            <person name="Clifton S."/>
            <person name="Fulton B."/>
            <person name="Xu J."/>
            <person name="Minx P."/>
            <person name="Pepin K.H."/>
            <person name="Johnson M."/>
            <person name="Thiruvilangam P."/>
            <person name="Bhonagiri V."/>
            <person name="Nash W.E."/>
            <person name="Mardis E.R."/>
            <person name="Wilson R.K."/>
        </authorList>
    </citation>
    <scope>NUCLEOTIDE SEQUENCE [LARGE SCALE GENOMIC DNA]</scope>
    <source>
        <strain evidence="1 2">ATCC 29799</strain>
    </source>
</reference>
<reference evidence="1 2" key="2">
    <citation type="submission" date="2007-06" db="EMBL/GenBank/DDBJ databases">
        <title>Draft genome sequence of Pseudoflavonifractor capillosus ATCC 29799.</title>
        <authorList>
            <person name="Sudarsanam P."/>
            <person name="Ley R."/>
            <person name="Guruge J."/>
            <person name="Turnbaugh P.J."/>
            <person name="Mahowald M."/>
            <person name="Liep D."/>
            <person name="Gordon J."/>
        </authorList>
    </citation>
    <scope>NUCLEOTIDE SEQUENCE [LARGE SCALE GENOMIC DNA]</scope>
    <source>
        <strain evidence="1 2">ATCC 29799</strain>
    </source>
</reference>
<dbReference type="Proteomes" id="UP000003639">
    <property type="component" value="Unassembled WGS sequence"/>
</dbReference>
<sequence length="41" mass="4811">MVTSWVYIRILFYHGGGWGATKNLPAKQQRPRQILPRPLLF</sequence>
<keyword evidence="2" id="KW-1185">Reference proteome</keyword>
<proteinExistence type="predicted"/>
<gene>
    <name evidence="1" type="ORF">BACCAP_02050</name>
</gene>
<name>A6NV16_9FIRM</name>